<evidence type="ECO:0000313" key="7">
    <source>
        <dbReference type="EMBL" id="MCL1045034.1"/>
    </source>
</evidence>
<name>A0ABT0KMN9_9GAMM</name>
<dbReference type="SUPFAM" id="SSF53649">
    <property type="entry name" value="Alkaline phosphatase-like"/>
    <property type="match status" value="1"/>
</dbReference>
<sequence>MNKTKLLTLVIAISICVGLAALTGEKAVSQDLTEAETPNILFIYTDDQAPWALGASGNEQALTPNMDQLASEGMRFVNAYTTTPVCSPSRAGLLTSKYGFELGIDDWINTKFTKLDLSPLEPELGLSATWETWPKQLQQAGYYTGLVGKWHLGSQAEHHPTKNGYDFFSGFTSGGTKPANPVLEINGKEVKQQGLTADILTQHAIGFLEANQQRKFALSLHFRAPHGKWLPVAPEDSAPYENVDIQIPNADFPNLNVKKVKQYMGEYLSSVRSVDRNLGILMKKLDSLGLTDNTLVVFTSDHGYNMGHNGIWHKGNGHWILNDVVAAQSHNIPADQRPNMYDNSIKVPVIVRWPNKVAANSVNYSTLSNLDWFPTLLAAAKAPYSDSNVIRGENVLPVLLGTTALSTSDYYAAYTTKHQSISGMRMYSDGQYKLIKDYINKGRDEFYDLSNDPAESNNIIQTNDPKVSVIVNNFDDIIFEKMLATQDPLLNQFLPKQKKQSKRQKE</sequence>
<dbReference type="InterPro" id="IPR017850">
    <property type="entry name" value="Alkaline_phosphatase_core_sf"/>
</dbReference>
<feature type="domain" description="Sulfatase N-terminal" evidence="6">
    <location>
        <begin position="38"/>
        <end position="380"/>
    </location>
</feature>
<dbReference type="PANTHER" id="PTHR42693:SF53">
    <property type="entry name" value="ENDO-4-O-SULFATASE"/>
    <property type="match status" value="1"/>
</dbReference>
<evidence type="ECO:0000256" key="4">
    <source>
        <dbReference type="ARBA" id="ARBA00022837"/>
    </source>
</evidence>
<feature type="chain" id="PRO_5046662578" evidence="5">
    <location>
        <begin position="21"/>
        <end position="506"/>
    </location>
</feature>
<feature type="signal peptide" evidence="5">
    <location>
        <begin position="1"/>
        <end position="20"/>
    </location>
</feature>
<accession>A0ABT0KMN9</accession>
<evidence type="ECO:0000256" key="1">
    <source>
        <dbReference type="ARBA" id="ARBA00008779"/>
    </source>
</evidence>
<keyword evidence="4" id="KW-0106">Calcium</keyword>
<gene>
    <name evidence="7" type="ORF">L2737_06775</name>
</gene>
<dbReference type="InterPro" id="IPR050738">
    <property type="entry name" value="Sulfatase"/>
</dbReference>
<keyword evidence="3" id="KW-0378">Hydrolase</keyword>
<dbReference type="InterPro" id="IPR024607">
    <property type="entry name" value="Sulfatase_CS"/>
</dbReference>
<dbReference type="Proteomes" id="UP001202134">
    <property type="component" value="Unassembled WGS sequence"/>
</dbReference>
<dbReference type="Gene3D" id="3.40.720.10">
    <property type="entry name" value="Alkaline Phosphatase, subunit A"/>
    <property type="match status" value="1"/>
</dbReference>
<evidence type="ECO:0000256" key="3">
    <source>
        <dbReference type="ARBA" id="ARBA00022801"/>
    </source>
</evidence>
<proteinExistence type="inferred from homology"/>
<organism evidence="7 8">
    <name type="scientific">Shewanella electrodiphila</name>
    <dbReference type="NCBI Taxonomy" id="934143"/>
    <lineage>
        <taxon>Bacteria</taxon>
        <taxon>Pseudomonadati</taxon>
        <taxon>Pseudomonadota</taxon>
        <taxon>Gammaproteobacteria</taxon>
        <taxon>Alteromonadales</taxon>
        <taxon>Shewanellaceae</taxon>
        <taxon>Shewanella</taxon>
    </lineage>
</organism>
<evidence type="ECO:0000256" key="5">
    <source>
        <dbReference type="SAM" id="SignalP"/>
    </source>
</evidence>
<dbReference type="PANTHER" id="PTHR42693">
    <property type="entry name" value="ARYLSULFATASE FAMILY MEMBER"/>
    <property type="match status" value="1"/>
</dbReference>
<reference evidence="7 8" key="1">
    <citation type="submission" date="2022-01" db="EMBL/GenBank/DDBJ databases">
        <title>Whole genome-based taxonomy of the Shewanellaceae.</title>
        <authorList>
            <person name="Martin-Rodriguez A.J."/>
        </authorList>
    </citation>
    <scope>NUCLEOTIDE SEQUENCE [LARGE SCALE GENOMIC DNA]</scope>
    <source>
        <strain evidence="7 8">DSM 24955</strain>
    </source>
</reference>
<comment type="similarity">
    <text evidence="1">Belongs to the sulfatase family.</text>
</comment>
<evidence type="ECO:0000313" key="8">
    <source>
        <dbReference type="Proteomes" id="UP001202134"/>
    </source>
</evidence>
<keyword evidence="5" id="KW-0732">Signal</keyword>
<evidence type="ECO:0000259" key="6">
    <source>
        <dbReference type="Pfam" id="PF00884"/>
    </source>
</evidence>
<dbReference type="Pfam" id="PF00884">
    <property type="entry name" value="Sulfatase"/>
    <property type="match status" value="1"/>
</dbReference>
<keyword evidence="8" id="KW-1185">Reference proteome</keyword>
<dbReference type="PROSITE" id="PS00149">
    <property type="entry name" value="SULFATASE_2"/>
    <property type="match status" value="1"/>
</dbReference>
<dbReference type="InterPro" id="IPR000917">
    <property type="entry name" value="Sulfatase_N"/>
</dbReference>
<evidence type="ECO:0000256" key="2">
    <source>
        <dbReference type="ARBA" id="ARBA00022723"/>
    </source>
</evidence>
<keyword evidence="2" id="KW-0479">Metal-binding</keyword>
<protein>
    <submittedName>
        <fullName evidence="7">Sulfatase-like hydrolase/transferase</fullName>
    </submittedName>
</protein>
<dbReference type="EMBL" id="JAKIKU010000003">
    <property type="protein sequence ID" value="MCL1045034.1"/>
    <property type="molecule type" value="Genomic_DNA"/>
</dbReference>
<comment type="caution">
    <text evidence="7">The sequence shown here is derived from an EMBL/GenBank/DDBJ whole genome shotgun (WGS) entry which is preliminary data.</text>
</comment>
<dbReference type="RefSeq" id="WP_248955230.1">
    <property type="nucleotide sequence ID" value="NZ_JAKIKU010000003.1"/>
</dbReference>